<proteinExistence type="predicted"/>
<dbReference type="EMBL" id="BPLR01002339">
    <property type="protein sequence ID" value="GIX72692.1"/>
    <property type="molecule type" value="Genomic_DNA"/>
</dbReference>
<organism evidence="1 2">
    <name type="scientific">Caerostris extrusa</name>
    <name type="common">Bark spider</name>
    <name type="synonym">Caerostris bankana</name>
    <dbReference type="NCBI Taxonomy" id="172846"/>
    <lineage>
        <taxon>Eukaryota</taxon>
        <taxon>Metazoa</taxon>
        <taxon>Ecdysozoa</taxon>
        <taxon>Arthropoda</taxon>
        <taxon>Chelicerata</taxon>
        <taxon>Arachnida</taxon>
        <taxon>Araneae</taxon>
        <taxon>Araneomorphae</taxon>
        <taxon>Entelegynae</taxon>
        <taxon>Araneoidea</taxon>
        <taxon>Araneidae</taxon>
        <taxon>Caerostris</taxon>
    </lineage>
</organism>
<evidence type="ECO:0008006" key="3">
    <source>
        <dbReference type="Google" id="ProtNLM"/>
    </source>
</evidence>
<evidence type="ECO:0000313" key="1">
    <source>
        <dbReference type="EMBL" id="GIX72692.1"/>
    </source>
</evidence>
<dbReference type="AlphaFoldDB" id="A0AAV4MKD2"/>
<sequence>MNELLYRYVPSRLWRLYWRLISHCMEHLEQNFFDQNTSPHYSQQSKCWDTSFRDHFFFFDRNLANHRAATVDSKFVSYRLTSNVLFLDNSTTTSTSKYE</sequence>
<dbReference type="Proteomes" id="UP001054945">
    <property type="component" value="Unassembled WGS sequence"/>
</dbReference>
<gene>
    <name evidence="1" type="ORF">CEXT_388931</name>
</gene>
<keyword evidence="2" id="KW-1185">Reference proteome</keyword>
<protein>
    <recommendedName>
        <fullName evidence="3">Maturase K</fullName>
    </recommendedName>
</protein>
<reference evidence="1 2" key="1">
    <citation type="submission" date="2021-06" db="EMBL/GenBank/DDBJ databases">
        <title>Caerostris extrusa draft genome.</title>
        <authorList>
            <person name="Kono N."/>
            <person name="Arakawa K."/>
        </authorList>
    </citation>
    <scope>NUCLEOTIDE SEQUENCE [LARGE SCALE GENOMIC DNA]</scope>
</reference>
<evidence type="ECO:0000313" key="2">
    <source>
        <dbReference type="Proteomes" id="UP001054945"/>
    </source>
</evidence>
<comment type="caution">
    <text evidence="1">The sequence shown here is derived from an EMBL/GenBank/DDBJ whole genome shotgun (WGS) entry which is preliminary data.</text>
</comment>
<name>A0AAV4MKD2_CAEEX</name>
<accession>A0AAV4MKD2</accession>